<dbReference type="GeneID" id="8852905"/>
<dbReference type="Proteomes" id="UP000006671">
    <property type="component" value="Unassembled WGS sequence"/>
</dbReference>
<evidence type="ECO:0000256" key="1">
    <source>
        <dbReference type="ARBA" id="ARBA00008725"/>
    </source>
</evidence>
<dbReference type="eggNOG" id="ENOG502S5Z3">
    <property type="taxonomic scope" value="Eukaryota"/>
</dbReference>
<evidence type="ECO:0000313" key="7">
    <source>
        <dbReference type="Proteomes" id="UP000006671"/>
    </source>
</evidence>
<dbReference type="PANTHER" id="PTHR42996">
    <property type="entry name" value="PHOSPHATE-BINDING PROTEIN PSTS"/>
    <property type="match status" value="1"/>
</dbReference>
<evidence type="ECO:0000259" key="5">
    <source>
        <dbReference type="Pfam" id="PF12849"/>
    </source>
</evidence>
<keyword evidence="2" id="KW-0813">Transport</keyword>
<dbReference type="KEGG" id="ngr:NAEGRDRAFT_69303"/>
<dbReference type="Pfam" id="PF12849">
    <property type="entry name" value="PBP_like_2"/>
    <property type="match status" value="1"/>
</dbReference>
<dbReference type="SUPFAM" id="SSF53850">
    <property type="entry name" value="Periplasmic binding protein-like II"/>
    <property type="match status" value="1"/>
</dbReference>
<dbReference type="PIRSF" id="PIRSF002756">
    <property type="entry name" value="PstS"/>
    <property type="match status" value="1"/>
</dbReference>
<protein>
    <submittedName>
        <fullName evidence="6">Predicted protein</fullName>
    </submittedName>
</protein>
<dbReference type="AlphaFoldDB" id="D2VK83"/>
<dbReference type="RefSeq" id="XP_002675561.1">
    <property type="nucleotide sequence ID" value="XM_002675515.1"/>
</dbReference>
<evidence type="ECO:0000313" key="6">
    <source>
        <dbReference type="EMBL" id="EFC42817.1"/>
    </source>
</evidence>
<keyword evidence="4" id="KW-0472">Membrane</keyword>
<comment type="similarity">
    <text evidence="1">Belongs to the PstS family.</text>
</comment>
<reference evidence="6 7" key="1">
    <citation type="journal article" date="2010" name="Cell">
        <title>The genome of Naegleria gruberi illuminates early eukaryotic versatility.</title>
        <authorList>
            <person name="Fritz-Laylin L.K."/>
            <person name="Prochnik S.E."/>
            <person name="Ginger M.L."/>
            <person name="Dacks J.B."/>
            <person name="Carpenter M.L."/>
            <person name="Field M.C."/>
            <person name="Kuo A."/>
            <person name="Paredez A."/>
            <person name="Chapman J."/>
            <person name="Pham J."/>
            <person name="Shu S."/>
            <person name="Neupane R."/>
            <person name="Cipriano M."/>
            <person name="Mancuso J."/>
            <person name="Tu H."/>
            <person name="Salamov A."/>
            <person name="Lindquist E."/>
            <person name="Shapiro H."/>
            <person name="Lucas S."/>
            <person name="Grigoriev I.V."/>
            <person name="Cande W.Z."/>
            <person name="Fulton C."/>
            <person name="Rokhsar D.S."/>
            <person name="Dawson S.C."/>
        </authorList>
    </citation>
    <scope>NUCLEOTIDE SEQUENCE [LARGE SCALE GENOMIC DNA]</scope>
    <source>
        <strain evidence="6 7">NEG-M</strain>
    </source>
</reference>
<accession>D2VK83</accession>
<keyword evidence="4" id="KW-1133">Transmembrane helix</keyword>
<dbReference type="VEuPathDB" id="AmoebaDB:NAEGRDRAFT_69303"/>
<name>D2VK83_NAEGR</name>
<keyword evidence="7" id="KW-1185">Reference proteome</keyword>
<evidence type="ECO:0000256" key="3">
    <source>
        <dbReference type="ARBA" id="ARBA00022592"/>
    </source>
</evidence>
<dbReference type="GO" id="GO:0042301">
    <property type="term" value="F:phosphate ion binding"/>
    <property type="evidence" value="ECO:0007669"/>
    <property type="project" value="InterPro"/>
</dbReference>
<dbReference type="InterPro" id="IPR005673">
    <property type="entry name" value="ABC_phos-bd_PstS"/>
</dbReference>
<dbReference type="OMA" id="AYRTACP"/>
<proteinExistence type="inferred from homology"/>
<dbReference type="GO" id="GO:0035435">
    <property type="term" value="P:phosphate ion transmembrane transport"/>
    <property type="evidence" value="ECO:0007669"/>
    <property type="project" value="InterPro"/>
</dbReference>
<organism evidence="7">
    <name type="scientific">Naegleria gruberi</name>
    <name type="common">Amoeba</name>
    <dbReference type="NCBI Taxonomy" id="5762"/>
    <lineage>
        <taxon>Eukaryota</taxon>
        <taxon>Discoba</taxon>
        <taxon>Heterolobosea</taxon>
        <taxon>Tetramitia</taxon>
        <taxon>Eutetramitia</taxon>
        <taxon>Vahlkampfiidae</taxon>
        <taxon>Naegleria</taxon>
    </lineage>
</organism>
<evidence type="ECO:0000256" key="2">
    <source>
        <dbReference type="ARBA" id="ARBA00022448"/>
    </source>
</evidence>
<keyword evidence="3" id="KW-0592">Phosphate transport</keyword>
<dbReference type="InParanoid" id="D2VK83"/>
<sequence>MHPHHHLPAHSSSTHQQFNVSLSSSLRRLSESTSCLLLIIIASIVLLQSMNVVYGAFPANNMEVIGGGGTFAEEVHKGCGQSFFIKHFSNNIEMNYNATGSGTGLLNLINYTSTPFDYAAGELIPTDAQYAANPGLQLLPFIGVNVLVVFNLPGISSLTLNRQVIVDIFAARVTKWNDASIAALNPSITLPDAKIKRVVRSDSSGTTELFTSALAAFASSTGVSWTPGVQSILTWPSEASDNISKQKGTSGISNYLYQTPYTIAYNTPSAVFSFTSATIINKYGTPVDASETTCKNAMTDFQDAFDSKFSATIVDAPGQNSYPISGYSYLIYKSSSIEE</sequence>
<dbReference type="InterPro" id="IPR050962">
    <property type="entry name" value="Phosphate-bind_PstS"/>
</dbReference>
<dbReference type="GO" id="GO:0043190">
    <property type="term" value="C:ATP-binding cassette (ABC) transporter complex"/>
    <property type="evidence" value="ECO:0007669"/>
    <property type="project" value="InterPro"/>
</dbReference>
<evidence type="ECO:0000256" key="4">
    <source>
        <dbReference type="SAM" id="Phobius"/>
    </source>
</evidence>
<dbReference type="OrthoDB" id="6226411at2759"/>
<keyword evidence="4" id="KW-0812">Transmembrane</keyword>
<gene>
    <name evidence="6" type="ORF">NAEGRDRAFT_69303</name>
</gene>
<dbReference type="InterPro" id="IPR024370">
    <property type="entry name" value="PBP_domain"/>
</dbReference>
<dbReference type="EMBL" id="GG738877">
    <property type="protein sequence ID" value="EFC42817.1"/>
    <property type="molecule type" value="Genomic_DNA"/>
</dbReference>
<dbReference type="Gene3D" id="3.40.190.10">
    <property type="entry name" value="Periplasmic binding protein-like II"/>
    <property type="match status" value="2"/>
</dbReference>
<dbReference type="PANTHER" id="PTHR42996:SF1">
    <property type="entry name" value="PHOSPHATE-BINDING PROTEIN PSTS"/>
    <property type="match status" value="1"/>
</dbReference>
<feature type="transmembrane region" description="Helical" evidence="4">
    <location>
        <begin position="35"/>
        <end position="57"/>
    </location>
</feature>
<feature type="domain" description="PBP" evidence="5">
    <location>
        <begin position="90"/>
        <end position="334"/>
    </location>
</feature>